<proteinExistence type="inferred from homology"/>
<dbReference type="Pfam" id="PF01747">
    <property type="entry name" value="ATP-sulfurylase"/>
    <property type="match status" value="1"/>
</dbReference>
<keyword evidence="11" id="KW-1185">Reference proteome</keyword>
<dbReference type="PANTHER" id="PTHR42700">
    <property type="entry name" value="SULFATE ADENYLYLTRANSFERASE"/>
    <property type="match status" value="1"/>
</dbReference>
<gene>
    <name evidence="6 10" type="primary">cysC</name>
    <name evidence="10" type="ORF">ACFPET_00260</name>
</gene>
<keyword evidence="4 6" id="KW-0547">Nucleotide-binding</keyword>
<evidence type="ECO:0000259" key="9">
    <source>
        <dbReference type="Pfam" id="PF14306"/>
    </source>
</evidence>
<dbReference type="CDD" id="cd02027">
    <property type="entry name" value="APSK"/>
    <property type="match status" value="1"/>
</dbReference>
<dbReference type="Proteomes" id="UP001595823">
    <property type="component" value="Unassembled WGS sequence"/>
</dbReference>
<feature type="domain" description="APS kinase" evidence="7">
    <location>
        <begin position="342"/>
        <end position="495"/>
    </location>
</feature>
<dbReference type="NCBIfam" id="NF003013">
    <property type="entry name" value="PRK03846.1"/>
    <property type="match status" value="1"/>
</dbReference>
<dbReference type="GO" id="GO:0004020">
    <property type="term" value="F:adenylylsulfate kinase activity"/>
    <property type="evidence" value="ECO:0007669"/>
    <property type="project" value="UniProtKB-EC"/>
</dbReference>
<dbReference type="HAMAP" id="MF_00065">
    <property type="entry name" value="Adenylyl_sulf_kinase"/>
    <property type="match status" value="1"/>
</dbReference>
<dbReference type="InterPro" id="IPR014729">
    <property type="entry name" value="Rossmann-like_a/b/a_fold"/>
</dbReference>
<dbReference type="EMBL" id="JBHSDK010000001">
    <property type="protein sequence ID" value="MFC4333632.1"/>
    <property type="molecule type" value="Genomic_DNA"/>
</dbReference>
<dbReference type="RefSeq" id="WP_380617371.1">
    <property type="nucleotide sequence ID" value="NZ_JBHSDK010000001.1"/>
</dbReference>
<comment type="caution">
    <text evidence="10">The sequence shown here is derived from an EMBL/GenBank/DDBJ whole genome shotgun (WGS) entry which is preliminary data.</text>
</comment>
<evidence type="ECO:0000256" key="2">
    <source>
        <dbReference type="ARBA" id="ARBA00012121"/>
    </source>
</evidence>
<dbReference type="InterPro" id="IPR024951">
    <property type="entry name" value="Sulfurylase_cat_dom"/>
</dbReference>
<dbReference type="SUPFAM" id="SSF52540">
    <property type="entry name" value="P-loop containing nucleoside triphosphate hydrolases"/>
    <property type="match status" value="1"/>
</dbReference>
<comment type="catalytic activity">
    <reaction evidence="1 6">
        <text>adenosine 5'-phosphosulfate + ATP = 3'-phosphoadenylyl sulfate + ADP + H(+)</text>
        <dbReference type="Rhea" id="RHEA:24152"/>
        <dbReference type="ChEBI" id="CHEBI:15378"/>
        <dbReference type="ChEBI" id="CHEBI:30616"/>
        <dbReference type="ChEBI" id="CHEBI:58243"/>
        <dbReference type="ChEBI" id="CHEBI:58339"/>
        <dbReference type="ChEBI" id="CHEBI:456216"/>
        <dbReference type="EC" id="2.7.1.25"/>
    </reaction>
</comment>
<reference evidence="11" key="1">
    <citation type="journal article" date="2019" name="Int. J. Syst. Evol. Microbiol.">
        <title>The Global Catalogue of Microorganisms (GCM) 10K type strain sequencing project: providing services to taxonomists for standard genome sequencing and annotation.</title>
        <authorList>
            <consortium name="The Broad Institute Genomics Platform"/>
            <consortium name="The Broad Institute Genome Sequencing Center for Infectious Disease"/>
            <person name="Wu L."/>
            <person name="Ma J."/>
        </authorList>
    </citation>
    <scope>NUCLEOTIDE SEQUENCE [LARGE SCALE GENOMIC DNA]</scope>
    <source>
        <strain evidence="11">IBRC-M 10908</strain>
    </source>
</reference>
<evidence type="ECO:0000256" key="5">
    <source>
        <dbReference type="ARBA" id="ARBA00022840"/>
    </source>
</evidence>
<dbReference type="SUPFAM" id="SSF88697">
    <property type="entry name" value="PUA domain-like"/>
    <property type="match status" value="1"/>
</dbReference>
<evidence type="ECO:0000256" key="6">
    <source>
        <dbReference type="HAMAP-Rule" id="MF_00065"/>
    </source>
</evidence>
<dbReference type="Pfam" id="PF14306">
    <property type="entry name" value="PUA_2"/>
    <property type="match status" value="1"/>
</dbReference>
<dbReference type="Gene3D" id="3.40.50.620">
    <property type="entry name" value="HUPs"/>
    <property type="match status" value="1"/>
</dbReference>
<keyword evidence="6" id="KW-0597">Phosphoprotein</keyword>
<feature type="domain" description="ATP-sulfurylase PUA-like" evidence="9">
    <location>
        <begin position="18"/>
        <end position="113"/>
    </location>
</feature>
<dbReference type="InterPro" id="IPR002891">
    <property type="entry name" value="APS"/>
</dbReference>
<dbReference type="NCBIfam" id="TIGR00455">
    <property type="entry name" value="apsK"/>
    <property type="match status" value="1"/>
</dbReference>
<dbReference type="Pfam" id="PF01583">
    <property type="entry name" value="APS_kinase"/>
    <property type="match status" value="1"/>
</dbReference>
<name>A0ABV8TT53_9ACTN</name>
<dbReference type="SUPFAM" id="SSF52374">
    <property type="entry name" value="Nucleotidylyl transferase"/>
    <property type="match status" value="1"/>
</dbReference>
<protein>
    <recommendedName>
        <fullName evidence="2 6">Adenylyl-sulfate kinase</fullName>
        <ecNumber evidence="2 6">2.7.1.25</ecNumber>
    </recommendedName>
    <alternativeName>
        <fullName evidence="6">APS kinase</fullName>
    </alternativeName>
    <alternativeName>
        <fullName evidence="6">ATP adenosine-5'-phosphosulfate 3'-phosphotransferase</fullName>
    </alternativeName>
    <alternativeName>
        <fullName evidence="6">Adenosine-5'-phosphosulfate kinase</fullName>
    </alternativeName>
</protein>
<sequence length="526" mass="56112">MPEWPDSAEDYADAPAHTPGADELADIELLLTGAYAPLTGFMTAAEAEEVTRTGFLPASRASGSEAVSWPVPIVLDVPGEVADELEEQPEEARFLQLADSEGAPVAVMRVEDATPVAVPEGAAAKVRLGGSLRRFGDGAHGVFIGLRSTPEQAKETYTSSRVLAAIAEKPLHRPELAQLSRAARQLGAHLLVMIPTASETSGSGDMSLPTPSLVRSVLAARDRLPAATILSIPLARRGHTVQDGLLAARVARAYGATHIMTGPEFVGGGEGIRAVLPRELAYDQRDGQWRAVEDIDPPFRKKGLSDAEVADTLARGFELPEWFTPPAVAAELRRAKPPRAERGLVVMFTGLSGSGKSTISRGVHEVLSEDGERTVTLLDGDIVRRHLSAGLGFSKADRSMNIRRIGFVASEIGRHGGIALAAPIAPYEEDREAVRAMAGSAGADFLLVHVNTPLEVCEARDRKGLYAKARAGKIREFTGVSDPYEVPGNADLRIDTSDITIGEAIEQVLEYLTDRGWMESSGFALE</sequence>
<keyword evidence="6 10" id="KW-0418">Kinase</keyword>
<dbReference type="InterPro" id="IPR059117">
    <property type="entry name" value="APS_kinase_dom"/>
</dbReference>
<organism evidence="10 11">
    <name type="scientific">Salininema proteolyticum</name>
    <dbReference type="NCBI Taxonomy" id="1607685"/>
    <lineage>
        <taxon>Bacteria</taxon>
        <taxon>Bacillati</taxon>
        <taxon>Actinomycetota</taxon>
        <taxon>Actinomycetes</taxon>
        <taxon>Glycomycetales</taxon>
        <taxon>Glycomycetaceae</taxon>
        <taxon>Salininema</taxon>
    </lineage>
</organism>
<evidence type="ECO:0000259" key="8">
    <source>
        <dbReference type="Pfam" id="PF01747"/>
    </source>
</evidence>
<dbReference type="InterPro" id="IPR025980">
    <property type="entry name" value="ATP-Sase_PUA-like_dom"/>
</dbReference>
<evidence type="ECO:0000313" key="10">
    <source>
        <dbReference type="EMBL" id="MFC4333632.1"/>
    </source>
</evidence>
<accession>A0ABV8TT53</accession>
<evidence type="ECO:0000256" key="1">
    <source>
        <dbReference type="ARBA" id="ARBA00001823"/>
    </source>
</evidence>
<dbReference type="PANTHER" id="PTHR42700:SF1">
    <property type="entry name" value="SULFATE ADENYLYLTRANSFERASE"/>
    <property type="match status" value="1"/>
</dbReference>
<evidence type="ECO:0000256" key="4">
    <source>
        <dbReference type="ARBA" id="ARBA00022741"/>
    </source>
</evidence>
<evidence type="ECO:0000313" key="11">
    <source>
        <dbReference type="Proteomes" id="UP001595823"/>
    </source>
</evidence>
<feature type="domain" description="Sulphate adenylyltransferase catalytic" evidence="8">
    <location>
        <begin position="146"/>
        <end position="287"/>
    </location>
</feature>
<dbReference type="InterPro" id="IPR050512">
    <property type="entry name" value="Sulf_AdTrans/APS_kinase"/>
</dbReference>
<dbReference type="Gene3D" id="3.10.400.10">
    <property type="entry name" value="Sulfate adenylyltransferase"/>
    <property type="match status" value="1"/>
</dbReference>
<dbReference type="InterPro" id="IPR027417">
    <property type="entry name" value="P-loop_NTPase"/>
</dbReference>
<keyword evidence="5 6" id="KW-0067">ATP-binding</keyword>
<keyword evidence="3 6" id="KW-0808">Transferase</keyword>
<dbReference type="EC" id="2.7.1.25" evidence="2 6"/>
<dbReference type="InterPro" id="IPR015947">
    <property type="entry name" value="PUA-like_sf"/>
</dbReference>
<comment type="function">
    <text evidence="6">Catalyzes the synthesis of activated sulfate.</text>
</comment>
<evidence type="ECO:0000256" key="3">
    <source>
        <dbReference type="ARBA" id="ARBA00022679"/>
    </source>
</evidence>
<comment type="similarity">
    <text evidence="6">Belongs to the APS kinase family.</text>
</comment>
<evidence type="ECO:0000259" key="7">
    <source>
        <dbReference type="Pfam" id="PF01583"/>
    </source>
</evidence>
<comment type="caution">
    <text evidence="6">Lacks conserved residue(s) required for the propagation of feature annotation.</text>
</comment>
<dbReference type="Gene3D" id="3.40.50.300">
    <property type="entry name" value="P-loop containing nucleotide triphosphate hydrolases"/>
    <property type="match status" value="1"/>
</dbReference>
<comment type="pathway">
    <text evidence="6">Sulfur metabolism; hydrogen sulfide biosynthesis; sulfite from sulfate: step 2/3.</text>
</comment>
<feature type="binding site" evidence="6">
    <location>
        <begin position="350"/>
        <end position="357"/>
    </location>
    <ligand>
        <name>ATP</name>
        <dbReference type="ChEBI" id="CHEBI:30616"/>
    </ligand>
</feature>